<organism evidence="1 2">
    <name type="scientific">Chaetomium tenue</name>
    <dbReference type="NCBI Taxonomy" id="1854479"/>
    <lineage>
        <taxon>Eukaryota</taxon>
        <taxon>Fungi</taxon>
        <taxon>Dikarya</taxon>
        <taxon>Ascomycota</taxon>
        <taxon>Pezizomycotina</taxon>
        <taxon>Sordariomycetes</taxon>
        <taxon>Sordariomycetidae</taxon>
        <taxon>Sordariales</taxon>
        <taxon>Chaetomiaceae</taxon>
        <taxon>Chaetomium</taxon>
    </lineage>
</organism>
<dbReference type="EMBL" id="JAGIZQ010000001">
    <property type="protein sequence ID" value="KAH6649402.1"/>
    <property type="molecule type" value="Genomic_DNA"/>
</dbReference>
<proteinExistence type="predicted"/>
<evidence type="ECO:0000313" key="2">
    <source>
        <dbReference type="Proteomes" id="UP000724584"/>
    </source>
</evidence>
<comment type="caution">
    <text evidence="1">The sequence shown here is derived from an EMBL/GenBank/DDBJ whole genome shotgun (WGS) entry which is preliminary data.</text>
</comment>
<gene>
    <name evidence="1" type="ORF">F5144DRAFT_521739</name>
</gene>
<name>A0ACB7PJK8_9PEZI</name>
<reference evidence="1 2" key="1">
    <citation type="journal article" date="2021" name="Nat. Commun.">
        <title>Genetic determinants of endophytism in the Arabidopsis root mycobiome.</title>
        <authorList>
            <person name="Mesny F."/>
            <person name="Miyauchi S."/>
            <person name="Thiergart T."/>
            <person name="Pickel B."/>
            <person name="Atanasova L."/>
            <person name="Karlsson M."/>
            <person name="Huettel B."/>
            <person name="Barry K.W."/>
            <person name="Haridas S."/>
            <person name="Chen C."/>
            <person name="Bauer D."/>
            <person name="Andreopoulos W."/>
            <person name="Pangilinan J."/>
            <person name="LaButti K."/>
            <person name="Riley R."/>
            <person name="Lipzen A."/>
            <person name="Clum A."/>
            <person name="Drula E."/>
            <person name="Henrissat B."/>
            <person name="Kohler A."/>
            <person name="Grigoriev I.V."/>
            <person name="Martin F.M."/>
            <person name="Hacquard S."/>
        </authorList>
    </citation>
    <scope>NUCLEOTIDE SEQUENCE [LARGE SCALE GENOMIC DNA]</scope>
    <source>
        <strain evidence="1 2">MPI-SDFR-AT-0079</strain>
    </source>
</reference>
<accession>A0ACB7PJK8</accession>
<evidence type="ECO:0000313" key="1">
    <source>
        <dbReference type="EMBL" id="KAH6649402.1"/>
    </source>
</evidence>
<dbReference type="Proteomes" id="UP000724584">
    <property type="component" value="Unassembled WGS sequence"/>
</dbReference>
<protein>
    <submittedName>
        <fullName evidence="1">Uncharacterized protein</fullName>
    </submittedName>
</protein>
<sequence length="312" mass="34052">MVTIDNPVLLPGSRVLVTGVSGFIGSHIPDQLLAEGYLVTGTTRDISKISWLQLLFDRNYGAGKFRVDQVPDISKPGAFDGLLDGISGIVHAASDMTMDPDPNKVITPMVAGTLGLLNAAAEQPSVKRFVLTSSCAAAATAKRGVAQTIDTNTWNDEASREAWGPPPYGPERSFAVYATSKMQVEKEAWKWHAERKPGFVLNTTIGQYLTQMPDFFVDVQDNARLHVAALIHPGVLGERIFAYAQPYTWRGIQRTIQGLYPDRAFSGDIEDAELDASHIVPAPRAEVLLKDMGRPGWTDLKESVKINVDDFA</sequence>
<keyword evidence="2" id="KW-1185">Reference proteome</keyword>